<accession>A0A2H1V4F3</accession>
<dbReference type="AlphaFoldDB" id="A0A2H1V4F3"/>
<reference evidence="1" key="1">
    <citation type="submission" date="2016-07" db="EMBL/GenBank/DDBJ databases">
        <authorList>
            <person name="Bretaudeau A."/>
        </authorList>
    </citation>
    <scope>NUCLEOTIDE SEQUENCE</scope>
    <source>
        <strain evidence="1">Rice</strain>
        <tissue evidence="1">Whole body</tissue>
    </source>
</reference>
<protein>
    <submittedName>
        <fullName evidence="1">SFRICE_009020</fullName>
    </submittedName>
</protein>
<dbReference type="EMBL" id="ODYU01000595">
    <property type="protein sequence ID" value="SOQ35656.1"/>
    <property type="molecule type" value="Genomic_DNA"/>
</dbReference>
<evidence type="ECO:0000313" key="1">
    <source>
        <dbReference type="EMBL" id="SOQ35656.1"/>
    </source>
</evidence>
<organism evidence="1">
    <name type="scientific">Spodoptera frugiperda</name>
    <name type="common">Fall armyworm</name>
    <dbReference type="NCBI Taxonomy" id="7108"/>
    <lineage>
        <taxon>Eukaryota</taxon>
        <taxon>Metazoa</taxon>
        <taxon>Ecdysozoa</taxon>
        <taxon>Arthropoda</taxon>
        <taxon>Hexapoda</taxon>
        <taxon>Insecta</taxon>
        <taxon>Pterygota</taxon>
        <taxon>Neoptera</taxon>
        <taxon>Endopterygota</taxon>
        <taxon>Lepidoptera</taxon>
        <taxon>Glossata</taxon>
        <taxon>Ditrysia</taxon>
        <taxon>Noctuoidea</taxon>
        <taxon>Noctuidae</taxon>
        <taxon>Amphipyrinae</taxon>
        <taxon>Spodoptera</taxon>
    </lineage>
</organism>
<proteinExistence type="predicted"/>
<sequence>MDENRFTKEIYKANMSGSVGRGRPRRTYNDQIGDTLKKDQIKSTFNRRACMKTLMTVDEAKESFQERGWSVSLLLTKNHSVPTLAFRAGAPVNPLGSPGNYQMSSPALGEARGSVRLALTKNHPVPTPVFRARVPLTR</sequence>
<gene>
    <name evidence="1" type="ORF">SFRICE_009020</name>
</gene>
<name>A0A2H1V4F3_SPOFR</name>